<dbReference type="InterPro" id="IPR009003">
    <property type="entry name" value="Peptidase_S1_PA"/>
</dbReference>
<dbReference type="Proteomes" id="UP000632138">
    <property type="component" value="Unassembled WGS sequence"/>
</dbReference>
<feature type="signal peptide" evidence="1">
    <location>
        <begin position="1"/>
        <end position="26"/>
    </location>
</feature>
<keyword evidence="3" id="KW-1185">Reference proteome</keyword>
<accession>A0ABS2AA48</accession>
<protein>
    <recommendedName>
        <fullName evidence="4">Trypsin</fullName>
    </recommendedName>
</protein>
<evidence type="ECO:0000313" key="2">
    <source>
        <dbReference type="EMBL" id="MBM2616710.1"/>
    </source>
</evidence>
<sequence length="234" mass="25346">MRILRTAIAVILTLVALTFAAAPALAAENSLVDTTIPSQRWLVRVWSWDHSFACSGALITPSWLLTRDGCPTNGDIDAGGQIRRATFTALRGKLLLARLDAPVTGFPSRTLATQDPAVGTDAWRYAGGDRHLDEYVRLATRIDTDAGFPTADMIVSGTPATFVRGDQGGPVFVGDTMVGITDYALRWTEDNYLDVTGPIGVLSIARNRQWLTDTMAAHPPLVIKYPQCPIFLCS</sequence>
<proteinExistence type="predicted"/>
<gene>
    <name evidence="2" type="ORF">JIG36_14200</name>
</gene>
<evidence type="ECO:0008006" key="4">
    <source>
        <dbReference type="Google" id="ProtNLM"/>
    </source>
</evidence>
<organism evidence="2 3">
    <name type="scientific">Paractinoplanes ovalisporus</name>
    <dbReference type="NCBI Taxonomy" id="2810368"/>
    <lineage>
        <taxon>Bacteria</taxon>
        <taxon>Bacillati</taxon>
        <taxon>Actinomycetota</taxon>
        <taxon>Actinomycetes</taxon>
        <taxon>Micromonosporales</taxon>
        <taxon>Micromonosporaceae</taxon>
        <taxon>Paractinoplanes</taxon>
    </lineage>
</organism>
<reference evidence="2 3" key="1">
    <citation type="submission" date="2021-01" db="EMBL/GenBank/DDBJ databases">
        <title>Actinoplanes sp. nov. LDG1-06 isolated from lichen.</title>
        <authorList>
            <person name="Saeng-In P."/>
            <person name="Phongsopitanun W."/>
            <person name="Kanchanasin P."/>
            <person name="Yuki M."/>
            <person name="Kudo T."/>
            <person name="Ohkuma M."/>
            <person name="Tanasupawat S."/>
        </authorList>
    </citation>
    <scope>NUCLEOTIDE SEQUENCE [LARGE SCALE GENOMIC DNA]</scope>
    <source>
        <strain evidence="2 3">LDG1-06</strain>
    </source>
</reference>
<evidence type="ECO:0000256" key="1">
    <source>
        <dbReference type="SAM" id="SignalP"/>
    </source>
</evidence>
<dbReference type="EMBL" id="JAENHP010000004">
    <property type="protein sequence ID" value="MBM2616710.1"/>
    <property type="molecule type" value="Genomic_DNA"/>
</dbReference>
<feature type="chain" id="PRO_5047171686" description="Trypsin" evidence="1">
    <location>
        <begin position="27"/>
        <end position="234"/>
    </location>
</feature>
<evidence type="ECO:0000313" key="3">
    <source>
        <dbReference type="Proteomes" id="UP000632138"/>
    </source>
</evidence>
<keyword evidence="1" id="KW-0732">Signal</keyword>
<comment type="caution">
    <text evidence="2">The sequence shown here is derived from an EMBL/GenBank/DDBJ whole genome shotgun (WGS) entry which is preliminary data.</text>
</comment>
<dbReference type="SUPFAM" id="SSF50494">
    <property type="entry name" value="Trypsin-like serine proteases"/>
    <property type="match status" value="1"/>
</dbReference>
<dbReference type="RefSeq" id="WP_203376759.1">
    <property type="nucleotide sequence ID" value="NZ_JAENHP010000004.1"/>
</dbReference>
<name>A0ABS2AA48_9ACTN</name>